<sequence length="311" mass="35747">MKQKITDYLDEIYGGTFTATHLQKLVTRLESAKRLITQRRKKHWDESDVVLITYADQFHSNDLKPLPTFNQFYHQWLQSIFSHVHLLPFYPWSSDDGFSVIDYHQVASEAGEWQDIQQLGECSHLMFDFVCNHMSAKSEWFKNYLQQHPGFEDFFIAVDPQTDLSAVTRPRALPLLTPFQMRDHSTRHLWTTFSDDQIDLNYRSPEVLLAMVDVLLCYLAKGAEYVRLDAVGFMWKEPGTSCIHLEKTHLIIKLLRSIIDNVAPGTVIITETNVPHKDNIAYFGAGDDEAHMVYQFLAAATGAACGAKTER</sequence>
<dbReference type="InterPro" id="IPR006047">
    <property type="entry name" value="GH13_cat_dom"/>
</dbReference>
<keyword evidence="2" id="KW-0328">Glycosyltransferase</keyword>
<dbReference type="EMBL" id="UGFG01000001">
    <property type="protein sequence ID" value="STM39255.1"/>
    <property type="molecule type" value="Genomic_DNA"/>
</dbReference>
<proteinExistence type="predicted"/>
<name>A0A377DT18_ECOLX</name>
<dbReference type="Proteomes" id="UP000254429">
    <property type="component" value="Unassembled WGS sequence"/>
</dbReference>
<keyword evidence="2" id="KW-0808">Transferase</keyword>
<dbReference type="Pfam" id="PF00128">
    <property type="entry name" value="Alpha-amylase"/>
    <property type="match status" value="1"/>
</dbReference>
<dbReference type="Gene3D" id="3.20.20.80">
    <property type="entry name" value="Glycosidases"/>
    <property type="match status" value="2"/>
</dbReference>
<reference evidence="2 3" key="1">
    <citation type="submission" date="2018-06" db="EMBL/GenBank/DDBJ databases">
        <authorList>
            <consortium name="Pathogen Informatics"/>
            <person name="Doyle S."/>
        </authorList>
    </citation>
    <scope>NUCLEOTIDE SEQUENCE [LARGE SCALE GENOMIC DNA]</scope>
    <source>
        <strain evidence="2 3">NCTC8500</strain>
    </source>
</reference>
<protein>
    <submittedName>
        <fullName evidence="2">Sucrose phosphorylase</fullName>
        <ecNumber evidence="2">2.4.1.7</ecNumber>
    </submittedName>
</protein>
<gene>
    <name evidence="2" type="primary">gtfA</name>
    <name evidence="2" type="ORF">NCTC8500_03059</name>
</gene>
<organism evidence="2 3">
    <name type="scientific">Escherichia coli</name>
    <dbReference type="NCBI Taxonomy" id="562"/>
    <lineage>
        <taxon>Bacteria</taxon>
        <taxon>Pseudomonadati</taxon>
        <taxon>Pseudomonadota</taxon>
        <taxon>Gammaproteobacteria</taxon>
        <taxon>Enterobacterales</taxon>
        <taxon>Enterobacteriaceae</taxon>
        <taxon>Escherichia</taxon>
    </lineage>
</organism>
<dbReference type="PANTHER" id="PTHR38784:SF1">
    <property type="entry name" value="SUCROSE PHOSPHORYLASE"/>
    <property type="match status" value="1"/>
</dbReference>
<evidence type="ECO:0000313" key="3">
    <source>
        <dbReference type="Proteomes" id="UP000254429"/>
    </source>
</evidence>
<dbReference type="GO" id="GO:0009018">
    <property type="term" value="F:sucrose phosphorylase activity"/>
    <property type="evidence" value="ECO:0007669"/>
    <property type="project" value="UniProtKB-EC"/>
</dbReference>
<dbReference type="SMART" id="SM00642">
    <property type="entry name" value="Aamy"/>
    <property type="match status" value="1"/>
</dbReference>
<feature type="domain" description="Glycosyl hydrolase family 13 catalytic" evidence="1">
    <location>
        <begin position="48"/>
        <end position="311"/>
    </location>
</feature>
<dbReference type="SUPFAM" id="SSF51445">
    <property type="entry name" value="(Trans)glycosidases"/>
    <property type="match status" value="1"/>
</dbReference>
<dbReference type="PANTHER" id="PTHR38784">
    <property type="entry name" value="SUCROSE PHOSPHORYLASE"/>
    <property type="match status" value="1"/>
</dbReference>
<evidence type="ECO:0000313" key="2">
    <source>
        <dbReference type="EMBL" id="STM39255.1"/>
    </source>
</evidence>
<dbReference type="GO" id="GO:0005975">
    <property type="term" value="P:carbohydrate metabolic process"/>
    <property type="evidence" value="ECO:0007669"/>
    <property type="project" value="InterPro"/>
</dbReference>
<dbReference type="AlphaFoldDB" id="A0A377DT18"/>
<evidence type="ECO:0000259" key="1">
    <source>
        <dbReference type="SMART" id="SM00642"/>
    </source>
</evidence>
<dbReference type="InterPro" id="IPR017853">
    <property type="entry name" value="GH"/>
</dbReference>
<accession>A0A377DT18</accession>
<dbReference type="EC" id="2.4.1.7" evidence="2"/>